<dbReference type="InterPro" id="IPR050625">
    <property type="entry name" value="ParA/MinD_ATPase"/>
</dbReference>
<evidence type="ECO:0000256" key="1">
    <source>
        <dbReference type="ARBA" id="ARBA00022741"/>
    </source>
</evidence>
<evidence type="ECO:0000256" key="2">
    <source>
        <dbReference type="ARBA" id="ARBA00022840"/>
    </source>
</evidence>
<proteinExistence type="predicted"/>
<dbReference type="RefSeq" id="WP_221574348.1">
    <property type="nucleotide sequence ID" value="NZ_JAIGNK010000003.1"/>
</dbReference>
<dbReference type="Proteomes" id="UP000783253">
    <property type="component" value="Unassembled WGS sequence"/>
</dbReference>
<protein>
    <submittedName>
        <fullName evidence="4">AAA family ATPase</fullName>
    </submittedName>
</protein>
<evidence type="ECO:0000313" key="4">
    <source>
        <dbReference type="EMBL" id="MBX7458998.1"/>
    </source>
</evidence>
<dbReference type="PANTHER" id="PTHR43384:SF6">
    <property type="entry name" value="SEPTUM SITE-DETERMINING PROTEIN MIND HOMOLOG, CHLOROPLASTIC"/>
    <property type="match status" value="1"/>
</dbReference>
<dbReference type="InterPro" id="IPR027417">
    <property type="entry name" value="P-loop_NTPase"/>
</dbReference>
<name>A0ABS7IZX0_9SPHN</name>
<keyword evidence="5" id="KW-1185">Reference proteome</keyword>
<accession>A0ABS7IZX0</accession>
<reference evidence="4 5" key="1">
    <citation type="submission" date="2021-08" db="EMBL/GenBank/DDBJ databases">
        <title>Comparative Genomics Analysis of the Genus Qipengyuania Reveals Extensive Genetic Diversity and Metabolic Versatility, Including the Description of Fifteen Novel Species.</title>
        <authorList>
            <person name="Liu Y."/>
        </authorList>
    </citation>
    <scope>NUCLEOTIDE SEQUENCE [LARGE SCALE GENOMIC DNA]</scope>
    <source>
        <strain evidence="4 5">1NDH17</strain>
    </source>
</reference>
<dbReference type="SUPFAM" id="SSF52540">
    <property type="entry name" value="P-loop containing nucleoside triphosphate hydrolases"/>
    <property type="match status" value="1"/>
</dbReference>
<dbReference type="PANTHER" id="PTHR43384">
    <property type="entry name" value="SEPTUM SITE-DETERMINING PROTEIN MIND HOMOLOG, CHLOROPLASTIC-RELATED"/>
    <property type="match status" value="1"/>
</dbReference>
<keyword evidence="2" id="KW-0067">ATP-binding</keyword>
<gene>
    <name evidence="4" type="ORF">K3152_12130</name>
</gene>
<feature type="domain" description="AAA" evidence="3">
    <location>
        <begin position="149"/>
        <end position="309"/>
    </location>
</feature>
<dbReference type="EMBL" id="JAIGNK010000003">
    <property type="protein sequence ID" value="MBX7458998.1"/>
    <property type="molecule type" value="Genomic_DNA"/>
</dbReference>
<sequence length="394" mass="42563">MSNFQNINSMGTDNMTGTPEQVFVFARPGALSGLEQLADTVTLVEIGPARDLPAELVSRARIAVIEVDPADSRSLARLDTLRAARPNLAIIAGLPEVDLKITRLMLRKGIGDVVAMPFTSDELLTAILEVDRELVGTAEDVAVELAPTFAVQKCSGGAGATTLATHLADAMARDFGEGCRACLIDLDLQSGDASSYLDQPSRKSLVDLLEAGNRLDDELFRAVATEFNDRVDVIAAPTDIMPIEEVELASLKSVIALAQRKYDLVIFDMPSSLTNWAMSVMLAADAVLLVSQNSIGALRQVKRRLQLLRSFDYHPRKVAIALNRVQGGMFKKVDRSGIEDALHHPIAGLVHSETQLIQEAQAQGVLSTTLERRSRFASDIEALADHLLALAEEG</sequence>
<organism evidence="4 5">
    <name type="scientific">Qipengyuania polymorpha</name>
    <dbReference type="NCBI Taxonomy" id="2867234"/>
    <lineage>
        <taxon>Bacteria</taxon>
        <taxon>Pseudomonadati</taxon>
        <taxon>Pseudomonadota</taxon>
        <taxon>Alphaproteobacteria</taxon>
        <taxon>Sphingomonadales</taxon>
        <taxon>Erythrobacteraceae</taxon>
        <taxon>Qipengyuania</taxon>
    </lineage>
</organism>
<dbReference type="Gene3D" id="3.40.50.300">
    <property type="entry name" value="P-loop containing nucleotide triphosphate hydrolases"/>
    <property type="match status" value="1"/>
</dbReference>
<dbReference type="InterPro" id="IPR025669">
    <property type="entry name" value="AAA_dom"/>
</dbReference>
<evidence type="ECO:0000313" key="5">
    <source>
        <dbReference type="Proteomes" id="UP000783253"/>
    </source>
</evidence>
<keyword evidence="1" id="KW-0547">Nucleotide-binding</keyword>
<evidence type="ECO:0000259" key="3">
    <source>
        <dbReference type="Pfam" id="PF13614"/>
    </source>
</evidence>
<dbReference type="Pfam" id="PF13614">
    <property type="entry name" value="AAA_31"/>
    <property type="match status" value="1"/>
</dbReference>
<comment type="caution">
    <text evidence="4">The sequence shown here is derived from an EMBL/GenBank/DDBJ whole genome shotgun (WGS) entry which is preliminary data.</text>
</comment>